<protein>
    <submittedName>
        <fullName evidence="1">Uncharacterized protein</fullName>
    </submittedName>
</protein>
<reference evidence="1 2" key="1">
    <citation type="submission" date="2019-05" db="EMBL/GenBank/DDBJ databases">
        <title>Another draft genome of Portunus trituberculatus and its Hox gene families provides insights of decapod evolution.</title>
        <authorList>
            <person name="Jeong J.-H."/>
            <person name="Song I."/>
            <person name="Kim S."/>
            <person name="Choi T."/>
            <person name="Kim D."/>
            <person name="Ryu S."/>
            <person name="Kim W."/>
        </authorList>
    </citation>
    <scope>NUCLEOTIDE SEQUENCE [LARGE SCALE GENOMIC DNA]</scope>
    <source>
        <tissue evidence="1">Muscle</tissue>
    </source>
</reference>
<comment type="caution">
    <text evidence="1">The sequence shown here is derived from an EMBL/GenBank/DDBJ whole genome shotgun (WGS) entry which is preliminary data.</text>
</comment>
<evidence type="ECO:0000313" key="1">
    <source>
        <dbReference type="EMBL" id="MPC77477.1"/>
    </source>
</evidence>
<proteinExistence type="predicted"/>
<dbReference type="Proteomes" id="UP000324222">
    <property type="component" value="Unassembled WGS sequence"/>
</dbReference>
<accession>A0A5B7I7K8</accession>
<evidence type="ECO:0000313" key="2">
    <source>
        <dbReference type="Proteomes" id="UP000324222"/>
    </source>
</evidence>
<name>A0A5B7I7K8_PORTR</name>
<dbReference type="AlphaFoldDB" id="A0A5B7I7K8"/>
<gene>
    <name evidence="1" type="ORF">E2C01_071931</name>
</gene>
<keyword evidence="2" id="KW-1185">Reference proteome</keyword>
<organism evidence="1 2">
    <name type="scientific">Portunus trituberculatus</name>
    <name type="common">Swimming crab</name>
    <name type="synonym">Neptunus trituberculatus</name>
    <dbReference type="NCBI Taxonomy" id="210409"/>
    <lineage>
        <taxon>Eukaryota</taxon>
        <taxon>Metazoa</taxon>
        <taxon>Ecdysozoa</taxon>
        <taxon>Arthropoda</taxon>
        <taxon>Crustacea</taxon>
        <taxon>Multicrustacea</taxon>
        <taxon>Malacostraca</taxon>
        <taxon>Eumalacostraca</taxon>
        <taxon>Eucarida</taxon>
        <taxon>Decapoda</taxon>
        <taxon>Pleocyemata</taxon>
        <taxon>Brachyura</taxon>
        <taxon>Eubrachyura</taxon>
        <taxon>Portunoidea</taxon>
        <taxon>Portunidae</taxon>
        <taxon>Portuninae</taxon>
        <taxon>Portunus</taxon>
    </lineage>
</organism>
<sequence length="69" mass="6828">MSATQVIARLGFSGQSGALSSSVTPHQLSLSFPAARITGFSSSPLSGRAKHFFSWRGSGSAGGGGGAIS</sequence>
<dbReference type="EMBL" id="VSRR010045944">
    <property type="protein sequence ID" value="MPC77477.1"/>
    <property type="molecule type" value="Genomic_DNA"/>
</dbReference>